<accession>A0A1M5CXR1</accession>
<protein>
    <recommendedName>
        <fullName evidence="3">Phage minor structural protein, N-terminal region</fullName>
    </recommendedName>
</protein>
<evidence type="ECO:0000313" key="1">
    <source>
        <dbReference type="EMBL" id="SHF59417.1"/>
    </source>
</evidence>
<reference evidence="1 2" key="1">
    <citation type="submission" date="2016-11" db="EMBL/GenBank/DDBJ databases">
        <authorList>
            <person name="Jaros S."/>
            <person name="Januszkiewicz K."/>
            <person name="Wedrychowicz H."/>
        </authorList>
    </citation>
    <scope>NUCLEOTIDE SEQUENCE [LARGE SCALE GENOMIC DNA]</scope>
    <source>
        <strain evidence="1 2">DSM 17459</strain>
    </source>
</reference>
<keyword evidence="2" id="KW-1185">Reference proteome</keyword>
<evidence type="ECO:0000313" key="2">
    <source>
        <dbReference type="Proteomes" id="UP000184245"/>
    </source>
</evidence>
<evidence type="ECO:0008006" key="3">
    <source>
        <dbReference type="Google" id="ProtNLM"/>
    </source>
</evidence>
<dbReference type="Proteomes" id="UP000184245">
    <property type="component" value="Unassembled WGS sequence"/>
</dbReference>
<dbReference type="STRING" id="1122155.SAMN02745158_04331"/>
<dbReference type="RefSeq" id="WP_072854838.1">
    <property type="nucleotide sequence ID" value="NZ_FQVI01000049.1"/>
</dbReference>
<dbReference type="EMBL" id="FQVI01000049">
    <property type="protein sequence ID" value="SHF59417.1"/>
    <property type="molecule type" value="Genomic_DNA"/>
</dbReference>
<dbReference type="AlphaFoldDB" id="A0A1M5CXR1"/>
<sequence length="706" mass="77861">MYQSTTAFGDLIQQDSRTFHARLVVDSKTTITDGIKSIVIKGGSNSGESFIIGSCVSQYIEVELYKPPVPIESHEIEISFGILVNSAIEYIPMGLFTAERPETDEGSIKFSAFDRMMLTERAFFSSLPENTTTIAVLNEMSTFLGIDIITSGLVNYDMKRPDGYTCREVLSYISQMYAGFAICNRRGQIEIKRYSPIQYAVESNRYWDSFIHNDFPYDFLRIVCYTGKDADGNSISIGAGTGTREMAISNPFMTQERLNGVYNTLKGFSYMPGSLKFMGDPRLDAWDIISVKGTDGTIYKVPIMMISQEFDGGLATEIKATGESEVESDQGFKGPMAQSIDRYSVQLALVNHAIINKLDAEYAEITFAKIKDLEVINGKFENLDAIYAKIENLTVTNGKIDNLEANYANIENLLAGNAGVGDLVNIHLTTQNAVIDNALIKNAVINSISVNDLLAGKIFTNKFEIWSDESGGMKIVGATQQWLDKNNIVRMQAGLDSGGVFNYYILDASGNIMFDALNGVRADGIKTPVIVDGMVADNANIQGKKIDIQSLVTQVNESNVQINSSKIIMDAGGQNLQIAFDSMQEEINGISVSAGGLTLQTFVEGAKKDGVEVSIIHAKVYANNKDVTQEYGPEHFVWTRSSEEAEEDLAWNNQQITGHFLELRGDETNFEAEYSCNFYLWEEAPLLDFLGNDILALDGTPIIGMK</sequence>
<dbReference type="OrthoDB" id="1656063at2"/>
<name>A0A1M5CXR1_9CLOT</name>
<gene>
    <name evidence="1" type="ORF">SAMN02745158_04331</name>
</gene>
<proteinExistence type="predicted"/>
<organism evidence="1 2">
    <name type="scientific">Lactonifactor longoviformis DSM 17459</name>
    <dbReference type="NCBI Taxonomy" id="1122155"/>
    <lineage>
        <taxon>Bacteria</taxon>
        <taxon>Bacillati</taxon>
        <taxon>Bacillota</taxon>
        <taxon>Clostridia</taxon>
        <taxon>Eubacteriales</taxon>
        <taxon>Clostridiaceae</taxon>
        <taxon>Lactonifactor</taxon>
    </lineage>
</organism>